<comment type="caution">
    <text evidence="2">The sequence shown here is derived from an EMBL/GenBank/DDBJ whole genome shotgun (WGS) entry which is preliminary data.</text>
</comment>
<accession>A0A0C1JGR3</accession>
<name>A0A0C1JGR3_9BACT</name>
<dbReference type="EMBL" id="JSAN01000178">
    <property type="protein sequence ID" value="KIC70640.1"/>
    <property type="molecule type" value="Genomic_DNA"/>
</dbReference>
<gene>
    <name evidence="2" type="ORF">DB44_HJ00010</name>
</gene>
<protein>
    <submittedName>
        <fullName evidence="2">Uncharacterized protein</fullName>
    </submittedName>
</protein>
<proteinExistence type="predicted"/>
<feature type="region of interest" description="Disordered" evidence="1">
    <location>
        <begin position="49"/>
        <end position="70"/>
    </location>
</feature>
<organism evidence="2 3">
    <name type="scientific">Candidatus Protochlamydia amoebophila</name>
    <dbReference type="NCBI Taxonomy" id="362787"/>
    <lineage>
        <taxon>Bacteria</taxon>
        <taxon>Pseudomonadati</taxon>
        <taxon>Chlamydiota</taxon>
        <taxon>Chlamydiia</taxon>
        <taxon>Parachlamydiales</taxon>
        <taxon>Parachlamydiaceae</taxon>
        <taxon>Candidatus Protochlamydia</taxon>
    </lineage>
</organism>
<dbReference type="AlphaFoldDB" id="A0A0C1JGR3"/>
<sequence length="70" mass="7965">MITVLHHYKRYQHQAPSKSKSFPFSLCYSPHKSNYFPLTRELLVTHHQPLEHDQMADGGLSSGRSCSHGG</sequence>
<reference evidence="2 3" key="1">
    <citation type="journal article" date="2014" name="Mol. Biol. Evol.">
        <title>Massive expansion of Ubiquitination-related gene families within the Chlamydiae.</title>
        <authorList>
            <person name="Domman D."/>
            <person name="Collingro A."/>
            <person name="Lagkouvardos I."/>
            <person name="Gehre L."/>
            <person name="Weinmaier T."/>
            <person name="Rattei T."/>
            <person name="Subtil A."/>
            <person name="Horn M."/>
        </authorList>
    </citation>
    <scope>NUCLEOTIDE SEQUENCE [LARGE SCALE GENOMIC DNA]</scope>
    <source>
        <strain evidence="2 3">EI2</strain>
    </source>
</reference>
<dbReference type="Proteomes" id="UP000031465">
    <property type="component" value="Unassembled WGS sequence"/>
</dbReference>
<evidence type="ECO:0000313" key="2">
    <source>
        <dbReference type="EMBL" id="KIC70640.1"/>
    </source>
</evidence>
<evidence type="ECO:0000313" key="3">
    <source>
        <dbReference type="Proteomes" id="UP000031465"/>
    </source>
</evidence>
<evidence type="ECO:0000256" key="1">
    <source>
        <dbReference type="SAM" id="MobiDB-lite"/>
    </source>
</evidence>